<dbReference type="PANTHER" id="PTHR12701">
    <property type="entry name" value="BCR-ASSOCIATED PROTEIN, BAP"/>
    <property type="match status" value="1"/>
</dbReference>
<comment type="subcellular location">
    <subcellularLocation>
        <location evidence="1">Endoplasmic reticulum membrane</location>
        <topology evidence="1">Multi-pass membrane protein</topology>
    </subcellularLocation>
</comment>
<dbReference type="PANTHER" id="PTHR12701:SF39">
    <property type="entry name" value="ENDOPLASMIC RETICULUM TRANSMEMBRANE PROTEIN"/>
    <property type="match status" value="1"/>
</dbReference>
<keyword evidence="1" id="KW-0256">Endoplasmic reticulum</keyword>
<keyword evidence="1" id="KW-0812">Transmembrane</keyword>
<dbReference type="GO" id="GO:0005789">
    <property type="term" value="C:endoplasmic reticulum membrane"/>
    <property type="evidence" value="ECO:0007669"/>
    <property type="project" value="UniProtKB-SubCell"/>
</dbReference>
<dbReference type="AlphaFoldDB" id="A0ABD1W8J2"/>
<evidence type="ECO:0000313" key="3">
    <source>
        <dbReference type="Proteomes" id="UP001604277"/>
    </source>
</evidence>
<keyword evidence="1" id="KW-0472">Membrane</keyword>
<feature type="transmembrane region" description="Helical" evidence="1">
    <location>
        <begin position="92"/>
        <end position="113"/>
    </location>
</feature>
<keyword evidence="1" id="KW-0653">Protein transport</keyword>
<dbReference type="EMBL" id="JBFOLJ010000004">
    <property type="protein sequence ID" value="KAL2545882.1"/>
    <property type="molecule type" value="Genomic_DNA"/>
</dbReference>
<dbReference type="InterPro" id="IPR008417">
    <property type="entry name" value="BAP29/BAP31"/>
</dbReference>
<comment type="similarity">
    <text evidence="1">Belongs to the BCAP29/BCAP31 family.</text>
</comment>
<sequence length="118" mass="13249">MGSVKLCRGCRSYDGSSSHSASPTMNPLRKGVISVTHNLLKPFLSVIPFCLFSLMNIYWNYETRPSLCSPESCNPTELMRHQKSVPKSQRNALLIASVLLLYWLLYAVTNLVIQADVE</sequence>
<reference evidence="3" key="1">
    <citation type="submission" date="2024-07" db="EMBL/GenBank/DDBJ databases">
        <title>Two chromosome-level genome assemblies of Korean endemic species Abeliophyllum distichum and Forsythia ovata (Oleaceae).</title>
        <authorList>
            <person name="Jang H."/>
        </authorList>
    </citation>
    <scope>NUCLEOTIDE SEQUENCE [LARGE SCALE GENOMIC DNA]</scope>
</reference>
<gene>
    <name evidence="2" type="ORF">Fot_15115</name>
</gene>
<evidence type="ECO:0000256" key="1">
    <source>
        <dbReference type="RuleBase" id="RU367026"/>
    </source>
</evidence>
<name>A0ABD1W8J2_9LAMI</name>
<keyword evidence="1" id="KW-0813">Transport</keyword>
<dbReference type="GO" id="GO:0006888">
    <property type="term" value="P:endoplasmic reticulum to Golgi vesicle-mediated transport"/>
    <property type="evidence" value="ECO:0007669"/>
    <property type="project" value="UniProtKB-UniRule"/>
</dbReference>
<keyword evidence="3" id="KW-1185">Reference proteome</keyword>
<evidence type="ECO:0000313" key="2">
    <source>
        <dbReference type="EMBL" id="KAL2545882.1"/>
    </source>
</evidence>
<dbReference type="GO" id="GO:0006886">
    <property type="term" value="P:intracellular protein transport"/>
    <property type="evidence" value="ECO:0007669"/>
    <property type="project" value="UniProtKB-UniRule"/>
</dbReference>
<keyword evidence="1" id="KW-1133">Transmembrane helix</keyword>
<protein>
    <recommendedName>
        <fullName evidence="1">Endoplasmic reticulum transmembrane protein</fullName>
    </recommendedName>
</protein>
<comment type="caution">
    <text evidence="2">The sequence shown here is derived from an EMBL/GenBank/DDBJ whole genome shotgun (WGS) entry which is preliminary data.</text>
</comment>
<accession>A0ABD1W8J2</accession>
<comment type="function">
    <text evidence="1">May play a role in anterograde transport of membrane proteins from the endoplasmic reticulum to the Golgi.</text>
</comment>
<organism evidence="2 3">
    <name type="scientific">Forsythia ovata</name>
    <dbReference type="NCBI Taxonomy" id="205694"/>
    <lineage>
        <taxon>Eukaryota</taxon>
        <taxon>Viridiplantae</taxon>
        <taxon>Streptophyta</taxon>
        <taxon>Embryophyta</taxon>
        <taxon>Tracheophyta</taxon>
        <taxon>Spermatophyta</taxon>
        <taxon>Magnoliopsida</taxon>
        <taxon>eudicotyledons</taxon>
        <taxon>Gunneridae</taxon>
        <taxon>Pentapetalae</taxon>
        <taxon>asterids</taxon>
        <taxon>lamiids</taxon>
        <taxon>Lamiales</taxon>
        <taxon>Oleaceae</taxon>
        <taxon>Forsythieae</taxon>
        <taxon>Forsythia</taxon>
    </lineage>
</organism>
<proteinExistence type="inferred from homology"/>
<keyword evidence="1" id="KW-0931">ER-Golgi transport</keyword>
<dbReference type="Proteomes" id="UP001604277">
    <property type="component" value="Unassembled WGS sequence"/>
</dbReference>
<comment type="caution">
    <text evidence="1">Lacks conserved residue(s) required for the propagation of feature annotation.</text>
</comment>
<dbReference type="GO" id="GO:0070973">
    <property type="term" value="P:protein localization to endoplasmic reticulum exit site"/>
    <property type="evidence" value="ECO:0007669"/>
    <property type="project" value="UniProtKB-UniRule"/>
</dbReference>